<evidence type="ECO:0000256" key="9">
    <source>
        <dbReference type="PROSITE-ProRule" id="PRU00091"/>
    </source>
</evidence>
<feature type="region of interest" description="Disordered" evidence="12">
    <location>
        <begin position="1015"/>
        <end position="1038"/>
    </location>
</feature>
<evidence type="ECO:0000256" key="8">
    <source>
        <dbReference type="ARBA" id="ARBA00022840"/>
    </source>
</evidence>
<dbReference type="Gene3D" id="3.30.800.10">
    <property type="entry name" value="Phosphatidylinositol Phosphate Kinase II Beta"/>
    <property type="match status" value="1"/>
</dbReference>
<dbReference type="InterPro" id="IPR000306">
    <property type="entry name" value="Znf_FYVE"/>
</dbReference>
<feature type="coiled-coil region" evidence="11">
    <location>
        <begin position="1786"/>
        <end position="1820"/>
    </location>
</feature>
<evidence type="ECO:0000256" key="1">
    <source>
        <dbReference type="ARBA" id="ARBA00012009"/>
    </source>
</evidence>
<dbReference type="InterPro" id="IPR002498">
    <property type="entry name" value="PInositol-4-P-4/5-kinase_core"/>
</dbReference>
<protein>
    <recommendedName>
        <fullName evidence="1">1-phosphatidylinositol-3-phosphate 5-kinase</fullName>
        <ecNumber evidence="1">2.7.1.150</ecNumber>
    </recommendedName>
</protein>
<dbReference type="SUPFAM" id="SSF56104">
    <property type="entry name" value="SAICAR synthase-like"/>
    <property type="match status" value="2"/>
</dbReference>
<dbReference type="Gene3D" id="3.30.810.10">
    <property type="entry name" value="2-Layer Sandwich"/>
    <property type="match status" value="1"/>
</dbReference>
<keyword evidence="6 10" id="KW-0418">Kinase</keyword>
<dbReference type="Gene3D" id="3.50.7.10">
    <property type="entry name" value="GroEL"/>
    <property type="match status" value="1"/>
</dbReference>
<dbReference type="Pfam" id="PF00118">
    <property type="entry name" value="Cpn60_TCP1"/>
    <property type="match status" value="1"/>
</dbReference>
<dbReference type="InterPro" id="IPR011011">
    <property type="entry name" value="Znf_FYVE_PHD"/>
</dbReference>
<evidence type="ECO:0000256" key="10">
    <source>
        <dbReference type="PROSITE-ProRule" id="PRU00781"/>
    </source>
</evidence>
<dbReference type="SUPFAM" id="SSF52029">
    <property type="entry name" value="GroEL apical domain-like"/>
    <property type="match status" value="1"/>
</dbReference>
<feature type="region of interest" description="Disordered" evidence="12">
    <location>
        <begin position="629"/>
        <end position="653"/>
    </location>
</feature>
<evidence type="ECO:0000256" key="2">
    <source>
        <dbReference type="ARBA" id="ARBA00022679"/>
    </source>
</evidence>
<feature type="region of interest" description="Disordered" evidence="12">
    <location>
        <begin position="1238"/>
        <end position="1265"/>
    </location>
</feature>
<dbReference type="InterPro" id="IPR036390">
    <property type="entry name" value="WH_DNA-bd_sf"/>
</dbReference>
<dbReference type="InterPro" id="IPR027484">
    <property type="entry name" value="PInositol-4-P-5-kinase_N"/>
</dbReference>
<feature type="region of interest" description="Disordered" evidence="12">
    <location>
        <begin position="2642"/>
        <end position="2665"/>
    </location>
</feature>
<keyword evidence="4 10" id="KW-0547">Nucleotide-binding</keyword>
<feature type="domain" description="FYVE-type" evidence="13">
    <location>
        <begin position="139"/>
        <end position="199"/>
    </location>
</feature>
<evidence type="ECO:0000256" key="3">
    <source>
        <dbReference type="ARBA" id="ARBA00022723"/>
    </source>
</evidence>
<feature type="compositionally biased region" description="Basic and acidic residues" evidence="12">
    <location>
        <begin position="551"/>
        <end position="568"/>
    </location>
</feature>
<dbReference type="InterPro" id="IPR002423">
    <property type="entry name" value="Cpn60/GroEL/TCP-1"/>
</dbReference>
<dbReference type="SUPFAM" id="SSF46785">
    <property type="entry name" value="Winged helix' DNA-binding domain"/>
    <property type="match status" value="1"/>
</dbReference>
<keyword evidence="5 9" id="KW-0863">Zinc-finger</keyword>
<dbReference type="Pfam" id="PF01363">
    <property type="entry name" value="FYVE"/>
    <property type="match status" value="1"/>
</dbReference>
<dbReference type="EC" id="2.7.1.150" evidence="1"/>
<organism evidence="15 16">
    <name type="scientific">Opisthorchis felineus</name>
    <dbReference type="NCBI Taxonomy" id="147828"/>
    <lineage>
        <taxon>Eukaryota</taxon>
        <taxon>Metazoa</taxon>
        <taxon>Spiralia</taxon>
        <taxon>Lophotrochozoa</taxon>
        <taxon>Platyhelminthes</taxon>
        <taxon>Trematoda</taxon>
        <taxon>Digenea</taxon>
        <taxon>Opisthorchiida</taxon>
        <taxon>Opisthorchiata</taxon>
        <taxon>Opisthorchiidae</taxon>
        <taxon>Opisthorchis</taxon>
    </lineage>
</organism>
<evidence type="ECO:0000256" key="12">
    <source>
        <dbReference type="SAM" id="MobiDB-lite"/>
    </source>
</evidence>
<dbReference type="PANTHER" id="PTHR45748:SF7">
    <property type="entry name" value="1-PHOSPHATIDYLINOSITOL 3-PHOSPHATE 5-KINASE-RELATED"/>
    <property type="match status" value="1"/>
</dbReference>
<evidence type="ECO:0000259" key="13">
    <source>
        <dbReference type="PROSITE" id="PS50178"/>
    </source>
</evidence>
<feature type="region of interest" description="Disordered" evidence="12">
    <location>
        <begin position="312"/>
        <end position="342"/>
    </location>
</feature>
<dbReference type="OrthoDB" id="158357at2759"/>
<reference evidence="15 16" key="1">
    <citation type="journal article" date="2019" name="BMC Genomics">
        <title>New insights from Opisthorchis felineus genome: update on genomics of the epidemiologically important liver flukes.</title>
        <authorList>
            <person name="Ershov N.I."/>
            <person name="Mordvinov V.A."/>
            <person name="Prokhortchouk E.B."/>
            <person name="Pakharukova M.Y."/>
            <person name="Gunbin K.V."/>
            <person name="Ustyantsev K."/>
            <person name="Genaev M.A."/>
            <person name="Blinov A.G."/>
            <person name="Mazur A."/>
            <person name="Boulygina E."/>
            <person name="Tsygankova S."/>
            <person name="Khrameeva E."/>
            <person name="Chekanov N."/>
            <person name="Fan G."/>
            <person name="Xiao A."/>
            <person name="Zhang H."/>
            <person name="Xu X."/>
            <person name="Yang H."/>
            <person name="Solovyev V."/>
            <person name="Lee S.M."/>
            <person name="Liu X."/>
            <person name="Afonnikov D.A."/>
            <person name="Skryabin K.G."/>
        </authorList>
    </citation>
    <scope>NUCLEOTIDE SEQUENCE [LARGE SCALE GENOMIC DNA]</scope>
    <source>
        <strain evidence="15">AK-0245</strain>
        <tissue evidence="15">Whole organism</tissue>
    </source>
</reference>
<feature type="compositionally biased region" description="Polar residues" evidence="12">
    <location>
        <begin position="2269"/>
        <end position="2279"/>
    </location>
</feature>
<feature type="compositionally biased region" description="Polar residues" evidence="12">
    <location>
        <begin position="629"/>
        <end position="642"/>
    </location>
</feature>
<dbReference type="Gene3D" id="3.30.40.10">
    <property type="entry name" value="Zinc/RING finger domain, C3HC4 (zinc finger)"/>
    <property type="match status" value="1"/>
</dbReference>
<dbReference type="GO" id="GO:0046854">
    <property type="term" value="P:phosphatidylinositol phosphate biosynthetic process"/>
    <property type="evidence" value="ECO:0007669"/>
    <property type="project" value="TreeGrafter"/>
</dbReference>
<dbReference type="InterPro" id="IPR013083">
    <property type="entry name" value="Znf_RING/FYVE/PHD"/>
</dbReference>
<accession>A0A4S2LD74</accession>
<feature type="region of interest" description="Disordered" evidence="12">
    <location>
        <begin position="62"/>
        <end position="97"/>
    </location>
</feature>
<dbReference type="GO" id="GO:0010008">
    <property type="term" value="C:endosome membrane"/>
    <property type="evidence" value="ECO:0007669"/>
    <property type="project" value="TreeGrafter"/>
</dbReference>
<dbReference type="PROSITE" id="PS51455">
    <property type="entry name" value="PIPK"/>
    <property type="match status" value="1"/>
</dbReference>
<proteinExistence type="predicted"/>
<evidence type="ECO:0000259" key="14">
    <source>
        <dbReference type="PROSITE" id="PS51455"/>
    </source>
</evidence>
<dbReference type="Pfam" id="PF01504">
    <property type="entry name" value="PIP5K"/>
    <property type="match status" value="1"/>
</dbReference>
<feature type="compositionally biased region" description="Polar residues" evidence="12">
    <location>
        <begin position="573"/>
        <end position="585"/>
    </location>
</feature>
<dbReference type="PANTHER" id="PTHR45748">
    <property type="entry name" value="1-PHOSPHATIDYLINOSITOL 3-PHOSPHATE 5-KINASE-RELATED"/>
    <property type="match status" value="1"/>
</dbReference>
<feature type="compositionally biased region" description="Low complexity" evidence="12">
    <location>
        <begin position="1253"/>
        <end position="1264"/>
    </location>
</feature>
<dbReference type="Proteomes" id="UP000308267">
    <property type="component" value="Unassembled WGS sequence"/>
</dbReference>
<dbReference type="EMBL" id="SJOL01007972">
    <property type="protein sequence ID" value="TGZ61402.1"/>
    <property type="molecule type" value="Genomic_DNA"/>
</dbReference>
<feature type="region of interest" description="Disordered" evidence="12">
    <location>
        <begin position="551"/>
        <end position="585"/>
    </location>
</feature>
<dbReference type="SMART" id="SM00330">
    <property type="entry name" value="PIPKc"/>
    <property type="match status" value="1"/>
</dbReference>
<keyword evidence="7" id="KW-0862">Zinc</keyword>
<feature type="region of interest" description="Disordered" evidence="12">
    <location>
        <begin position="2244"/>
        <end position="2284"/>
    </location>
</feature>
<evidence type="ECO:0000256" key="11">
    <source>
        <dbReference type="SAM" id="Coils"/>
    </source>
</evidence>
<dbReference type="InterPro" id="IPR027409">
    <property type="entry name" value="GroEL-like_apical_dom_sf"/>
</dbReference>
<dbReference type="GO" id="GO:0008270">
    <property type="term" value="F:zinc ion binding"/>
    <property type="evidence" value="ECO:0007669"/>
    <property type="project" value="UniProtKB-KW"/>
</dbReference>
<feature type="compositionally biased region" description="Polar residues" evidence="12">
    <location>
        <begin position="71"/>
        <end position="97"/>
    </location>
</feature>
<dbReference type="GO" id="GO:0000285">
    <property type="term" value="F:1-phosphatidylinositol-3-phosphate 5-kinase activity"/>
    <property type="evidence" value="ECO:0007669"/>
    <property type="project" value="UniProtKB-EC"/>
</dbReference>
<evidence type="ECO:0000256" key="6">
    <source>
        <dbReference type="ARBA" id="ARBA00022777"/>
    </source>
</evidence>
<feature type="region of interest" description="Disordered" evidence="12">
    <location>
        <begin position="2182"/>
        <end position="2212"/>
    </location>
</feature>
<dbReference type="CDD" id="cd04371">
    <property type="entry name" value="DEP"/>
    <property type="match status" value="1"/>
</dbReference>
<dbReference type="SUPFAM" id="SSF57903">
    <property type="entry name" value="FYVE/PHD zinc finger"/>
    <property type="match status" value="1"/>
</dbReference>
<feature type="domain" description="PIPK" evidence="14">
    <location>
        <begin position="2239"/>
        <end position="2619"/>
    </location>
</feature>
<comment type="caution">
    <text evidence="15">The sequence shown here is derived from an EMBL/GenBank/DDBJ whole genome shotgun (WGS) entry which is preliminary data.</text>
</comment>
<feature type="compositionally biased region" description="Polar residues" evidence="12">
    <location>
        <begin position="1980"/>
        <end position="1994"/>
    </location>
</feature>
<dbReference type="InterPro" id="IPR044769">
    <property type="entry name" value="PIKfyve_PIPKc"/>
</dbReference>
<dbReference type="SMART" id="SM00064">
    <property type="entry name" value="FYVE"/>
    <property type="match status" value="1"/>
</dbReference>
<keyword evidence="11" id="KW-0175">Coiled coil</keyword>
<dbReference type="FunFam" id="3.50.7.10:FF:000007">
    <property type="entry name" value="1-phosphatidylinositol 3-phosphate 5-kinase isoform X1"/>
    <property type="match status" value="1"/>
</dbReference>
<feature type="compositionally biased region" description="Polar residues" evidence="12">
    <location>
        <begin position="2244"/>
        <end position="2262"/>
    </location>
</feature>
<keyword evidence="2 10" id="KW-0808">Transferase</keyword>
<keyword evidence="16" id="KW-1185">Reference proteome</keyword>
<gene>
    <name evidence="15" type="ORF">CRM22_008009</name>
</gene>
<feature type="compositionally biased region" description="Polar residues" evidence="12">
    <location>
        <begin position="2190"/>
        <end position="2203"/>
    </location>
</feature>
<dbReference type="CDD" id="cd15725">
    <property type="entry name" value="FYVE_PIKfyve_Fab1"/>
    <property type="match status" value="1"/>
</dbReference>
<evidence type="ECO:0000256" key="5">
    <source>
        <dbReference type="ARBA" id="ARBA00022771"/>
    </source>
</evidence>
<keyword evidence="3" id="KW-0479">Metal-binding</keyword>
<evidence type="ECO:0000313" key="15">
    <source>
        <dbReference type="EMBL" id="TGZ61402.1"/>
    </source>
</evidence>
<evidence type="ECO:0000256" key="4">
    <source>
        <dbReference type="ARBA" id="ARBA00022741"/>
    </source>
</evidence>
<dbReference type="STRING" id="147828.A0A4S2LD74"/>
<evidence type="ECO:0000256" key="7">
    <source>
        <dbReference type="ARBA" id="ARBA00022833"/>
    </source>
</evidence>
<dbReference type="InterPro" id="IPR017455">
    <property type="entry name" value="Znf_FYVE-rel"/>
</dbReference>
<dbReference type="PROSITE" id="PS50178">
    <property type="entry name" value="ZF_FYVE"/>
    <property type="match status" value="1"/>
</dbReference>
<name>A0A4S2LD74_OPIFE</name>
<dbReference type="InterPro" id="IPR027483">
    <property type="entry name" value="PInositol-4-P-4/5-kinase_C_sf"/>
</dbReference>
<feature type="region of interest" description="Disordered" evidence="12">
    <location>
        <begin position="1973"/>
        <end position="1994"/>
    </location>
</feature>
<evidence type="ECO:0000313" key="16">
    <source>
        <dbReference type="Proteomes" id="UP000308267"/>
    </source>
</evidence>
<dbReference type="GO" id="GO:0005524">
    <property type="term" value="F:ATP binding"/>
    <property type="evidence" value="ECO:0007669"/>
    <property type="project" value="UniProtKB-UniRule"/>
</dbReference>
<dbReference type="CDD" id="cd17300">
    <property type="entry name" value="PIPKc_PIKfyve"/>
    <property type="match status" value="1"/>
</dbReference>
<sequence>MEDTARYVTLGEPEFEKKGRGGGFFRKFLAKFKMYDGDASLQKFSCLPNVDSQSIDERMFKVRSSKRTENSDTWSDTASVQEPNAETQPSFTPSSFMSSHGSNITPLRRIHMPFNLNAAAISSLAEARLSDDRRYWMLDESCRHCFECGSRFNAIRRRHHCRICGRIFCHQCSNQFVEGHQIGMSGLQRVCSYCARALPSTSPLTLSRVGSAKHVNWSPRGVEACTGTASASAVHDNSTSSPLSADATLCRATVEDQHNATLDCSTGTQLTSNTEDLLGFGRLLSPAGLRKQSVPVPTMSSGSVGGRINRVQSARSRPSVVGSTTLSTTPHQLTGPNGRATSDASVMTSLADLPQNVCGDASHSHDSLDEVYIRELWSRMLSTYLAHRVDNPALPPPQQSTAPKEGRLDTESFELTGLGLNPRILQLVAVVHNEKTIYCISGLSLVYWLASNVPEVQRCREMARPICQRFMDLSLLVPLGDPSLQEFRDDFTPYEVRQMGSVSVEFAQKGDRRLSWPPYAGPRLPYSSRFANFGLDEPDWLREIADGTEFDKPRPLDTLHTGSERAVDEASEGASTHSAPALAESSSFELGEDVRLMNYATDDSTPLPAAPSCGLKTILSLYGSETDMSSNQPFSRTRSSTIPAKPPSKQLAGTTDLGATVKRAFHSHIQRFVTQDARDNHLDLSWVPVLIDLAHSVCDVVNFDIRSSGLRPSVKTVSGSASETSSNTSRPVYSTMDIRYYVHIKKLLDDSNQESEIFPGVIFTKRAAHKFMSDLINEPRILLIASSIDYQRMPSKITWLESQIMQEEEYLSNCVSKLLALRPKVIIVGGSVSHVAKTLLLKAGITLFCNVKRSVLIRIARITGADILESVDRLISTNVPKSGNASQRVNTPQLGVSQQLKVEQAMLPNGYSKFLTLIKNVSKDSVATLNSTPSDPSSQSASRYTTAEATVLLRGSDLAVLNRAKRCLMFTLYLCYNSRLEQSYAANAFIYHPVAVRSIGLYSDCGVLHQRQASTGSSAAPVSDDPTKQEDSNPDGSPLRLSTLLENRLFDISPSVTVPPPFLASTDGQVAPLAAYYTYVIEWPFGRRLNDLLKRKAKVLRSELYVLEQMKRLQKIQSIKWSIDGLPEFLTCNLKSRSTELIRLLTNCPAKRSQMYNCGVMDKSINLNALLMSETLQPEDETAYVMFKARAFTTQHTYHERNVLRNPRSFSTDLLELISVEKDSLTSVRQSFLSVVQQQPHQQQSGKAAVGKPSSSSDAAPAVSRNEIQQVKRLQRSILDPRSQQWFSFLTTLFSFKSPLWPEPCVPPWIASVEYYGPQDLPLGLFLEKCCFSQQPCRHPHCNWPMIEHMQPFVQTSGAVQLYIRKLPQDPPRPTCCSPSESSNTRPDSRILMWLACTICGTNSATVFMSGDTWHYSFVKFLNLLINTPSEWGRCAMRALTTTNNAPESSTISFRQDDRAPSVSGCQLACPHSAHKVLQHCFCFDRKVAVFRYQPTTVYELVMPPNEVHIHPSAAQAAISRLSSLIQRDALKLPAEFTESIPSKEETRCRNLKSDGQVTNLEAPIPTYLRDEALEILEKYYHTYAAVKAHLITLQQDNLNPEFTPLLQSYIHLLQTHSRRNHMEIRAELLTYLINTKVADAARAGGGNPSTESADLPFPTTRALQSAAVSDTHVTEQETQSINSVDYLRATSGSALSRITTDIALSDDDSVDYLEPPILRVKFATSTVQGESTTSAPAGNDRPDHIPVEDFSTTWSTLLSTVTLTERCYIVQSLMNDLKRWIYGFVACWNSKCADYEAQLKRAEKQAKELRKKLTSANAGGAQSPSMPVKQLAANPLGPTLAELNTPDHRGIRSTSSSVCFYTAPTVGQWPDTCVRTTTMVTPAIAQDAGTEFYDYGSDASVNQDTNLPDVENDIAHLRVSKPAVMVSPDPTSEQNCSDILMLSSETLGSSLPAETSVHGGNLGSQDLLSVHTQEDDNDVTSAKPSNLPTKTKNSLHILDPLNLKVIYNPMESAHSISNPGSPVMNGRMTSPKVAEMTVLAAASAATVPLNAPSGVRRFIHTLLPSNNEAKIFDDPFPPNEHPQLSLSGEISSSIFQQSRYTSALLDGGDRDPRSLDYRQSLIQHLRLAAPDVYVNDHELTSIVAYALSTTEYERHLVDLHTEATSRNSVNASLQMGQSALSELGPTSKDGVSTATSIGNRPTCSDADKSASNMLQTPVSACHSLDQLNKDEGMRGRVASSTFVVSPTPNVSSKNLTSVQPASSPPSNPLTGTQASTGSLPVAGEKVPQSACNRHIKIQFSDSTTNFFCCIYYASEFFRLRQLLLPQGDISFIRSLSRCFQWNARGGKSGSLFMKTCDERFVVKELSGIEMKTFHEISQQYFDYLIGAALEQRLSVLCRILGIFHVGFKNSLSGEAHRFDVLVMENLFFDRTQLAFIYDLKGSLRKRLVDETSAFKTPLNVDASTGRPIGDNRQARTDTIQFGNPQQLAQTGRNQTSFPNFTHKKSVPVLLDQNLLNASVDGPLYLRVHSKNALSHCLLTDTNFLADLFLMDYSLLVGVDPSTNQLVIGLVDYLRKFTFDKRMEMMIKQTISSAQAPPPTILTPDLYRERFLVQMDSYFPLVPDQWYDSLAEHVEAWQLQTKSNKSTVQPPRNSVSEHTTCRASS</sequence>
<keyword evidence="8 10" id="KW-0067">ATP-binding</keyword>